<dbReference type="Gene3D" id="2.30.30.30">
    <property type="match status" value="1"/>
</dbReference>
<evidence type="ECO:0000256" key="4">
    <source>
        <dbReference type="HAMAP-Rule" id="MF_00950"/>
    </source>
</evidence>
<feature type="domain" description="KOW" evidence="7">
    <location>
        <begin position="91"/>
        <end position="118"/>
    </location>
</feature>
<evidence type="ECO:0000256" key="1">
    <source>
        <dbReference type="ARBA" id="ARBA00006956"/>
    </source>
</evidence>
<dbReference type="GO" id="GO:0003746">
    <property type="term" value="F:translation elongation factor activity"/>
    <property type="evidence" value="ECO:0007669"/>
    <property type="project" value="UniProtKB-KW"/>
</dbReference>
<evidence type="ECO:0000256" key="2">
    <source>
        <dbReference type="ARBA" id="ARBA00023015"/>
    </source>
</evidence>
<dbReference type="Gene3D" id="3.30.70.940">
    <property type="entry name" value="NusG, N-terminal domain"/>
    <property type="match status" value="1"/>
</dbReference>
<dbReference type="EMBL" id="QMWP01000004">
    <property type="protein sequence ID" value="RLG71223.1"/>
    <property type="molecule type" value="Genomic_DNA"/>
</dbReference>
<dbReference type="HAMAP" id="MF_00950">
    <property type="entry name" value="Spt5_arch"/>
    <property type="match status" value="1"/>
</dbReference>
<dbReference type="InterPro" id="IPR014722">
    <property type="entry name" value="Rib_uL2_dom2"/>
</dbReference>
<sequence length="147" mass="15997">MIFTVRTTVGQESLVADIVAHRVKKEKLEVYSVTIIPGLKGYILLEADSELTARHAIQDVPHVKGKGLVSSGTVALKELAPLLESKPLMSSLKEGLIVEIISGPFKGEKARIIRVNPTKEEVTVELLEAVVKIPVTISAEHVVIKKE</sequence>
<keyword evidence="2 4" id="KW-0805">Transcription regulation</keyword>
<comment type="similarity">
    <text evidence="4">Belongs to the archaeal Spt5 family.</text>
</comment>
<comment type="function">
    <text evidence="4">Stimulates transcription elongation.</text>
</comment>
<keyword evidence="8" id="KW-0648">Protein biosynthesis</keyword>
<dbReference type="Proteomes" id="UP000278031">
    <property type="component" value="Unassembled WGS sequence"/>
</dbReference>
<comment type="subunit">
    <text evidence="4">Heterodimer composed of Spt4 and Spt5. Interacts with RNA polymerase (RNAP).</text>
</comment>
<dbReference type="Pfam" id="PF03439">
    <property type="entry name" value="Spt5-NGN"/>
    <property type="match status" value="1"/>
</dbReference>
<dbReference type="Pfam" id="PF00467">
    <property type="entry name" value="KOW"/>
    <property type="match status" value="1"/>
</dbReference>
<feature type="domain" description="NusG-like N-terminal" evidence="6">
    <location>
        <begin position="1"/>
        <end position="86"/>
    </location>
</feature>
<dbReference type="SUPFAM" id="SSF50104">
    <property type="entry name" value="Translation proteins SH3-like domain"/>
    <property type="match status" value="1"/>
</dbReference>
<evidence type="ECO:0000259" key="6">
    <source>
        <dbReference type="SMART" id="SM00738"/>
    </source>
</evidence>
<dbReference type="InterPro" id="IPR005824">
    <property type="entry name" value="KOW"/>
</dbReference>
<dbReference type="CDD" id="cd06091">
    <property type="entry name" value="KOW_NusG"/>
    <property type="match status" value="1"/>
</dbReference>
<dbReference type="InterPro" id="IPR011590">
    <property type="entry name" value="Spt5_arc"/>
</dbReference>
<reference evidence="8 9" key="1">
    <citation type="submission" date="2018-06" db="EMBL/GenBank/DDBJ databases">
        <title>Extensive metabolic versatility and redundancy in microbially diverse, dynamic hydrothermal sediments.</title>
        <authorList>
            <person name="Dombrowski N."/>
            <person name="Teske A."/>
            <person name="Baker B.J."/>
        </authorList>
    </citation>
    <scope>NUCLEOTIDE SEQUENCE [LARGE SCALE GENOMIC DNA]</scope>
    <source>
        <strain evidence="8">B51_G17</strain>
    </source>
</reference>
<dbReference type="NCBIfam" id="TIGR00405">
    <property type="entry name" value="KOW_elon_Spt5"/>
    <property type="match status" value="1"/>
</dbReference>
<organism evidence="8 9">
    <name type="scientific">Candidatus Iainarchaeum sp</name>
    <dbReference type="NCBI Taxonomy" id="3101447"/>
    <lineage>
        <taxon>Archaea</taxon>
        <taxon>Candidatus Iainarchaeota</taxon>
        <taxon>Candidatus Iainarchaeia</taxon>
        <taxon>Candidatus Iainarchaeales</taxon>
        <taxon>Candidatus Iainarchaeaceae</taxon>
        <taxon>Candidatus Iainarchaeum</taxon>
    </lineage>
</organism>
<evidence type="ECO:0000313" key="9">
    <source>
        <dbReference type="Proteomes" id="UP000278031"/>
    </source>
</evidence>
<dbReference type="SMART" id="SM00738">
    <property type="entry name" value="NGN"/>
    <property type="match status" value="1"/>
</dbReference>
<comment type="similarity">
    <text evidence="1">Belongs to the SPT5 family.</text>
</comment>
<evidence type="ECO:0000256" key="3">
    <source>
        <dbReference type="ARBA" id="ARBA00023163"/>
    </source>
</evidence>
<dbReference type="InterPro" id="IPR008991">
    <property type="entry name" value="Translation_prot_SH3-like_sf"/>
</dbReference>
<dbReference type="InterPro" id="IPR005100">
    <property type="entry name" value="NGN-domain"/>
</dbReference>
<evidence type="ECO:0000313" key="8">
    <source>
        <dbReference type="EMBL" id="RLG71223.1"/>
    </source>
</evidence>
<comment type="caution">
    <text evidence="8">The sequence shown here is derived from an EMBL/GenBank/DDBJ whole genome shotgun (WGS) entry which is preliminary data.</text>
</comment>
<evidence type="ECO:0000256" key="5">
    <source>
        <dbReference type="NCBIfam" id="TIGR00405"/>
    </source>
</evidence>
<gene>
    <name evidence="4" type="primary">spt5</name>
    <name evidence="8" type="ORF">DRO04_00260</name>
</gene>
<keyword evidence="8" id="KW-0251">Elongation factor</keyword>
<keyword evidence="3 4" id="KW-0804">Transcription</keyword>
<dbReference type="GO" id="GO:0006354">
    <property type="term" value="P:DNA-templated transcription elongation"/>
    <property type="evidence" value="ECO:0007669"/>
    <property type="project" value="InterPro"/>
</dbReference>
<protein>
    <recommendedName>
        <fullName evidence="4 5">Transcription elongation factor Spt5</fullName>
    </recommendedName>
</protein>
<accession>A0A497JI38</accession>
<proteinExistence type="inferred from homology"/>
<dbReference type="InterPro" id="IPR036735">
    <property type="entry name" value="NGN_dom_sf"/>
</dbReference>
<dbReference type="InterPro" id="IPR006645">
    <property type="entry name" value="NGN-like_dom"/>
</dbReference>
<dbReference type="GO" id="GO:0006355">
    <property type="term" value="P:regulation of DNA-templated transcription"/>
    <property type="evidence" value="ECO:0007669"/>
    <property type="project" value="UniProtKB-UniRule"/>
</dbReference>
<dbReference type="AlphaFoldDB" id="A0A497JI38"/>
<evidence type="ECO:0000259" key="7">
    <source>
        <dbReference type="SMART" id="SM00739"/>
    </source>
</evidence>
<name>A0A497JI38_9ARCH</name>
<dbReference type="SMART" id="SM00739">
    <property type="entry name" value="KOW"/>
    <property type="match status" value="1"/>
</dbReference>